<dbReference type="InterPro" id="IPR004358">
    <property type="entry name" value="Sig_transdc_His_kin-like_C"/>
</dbReference>
<feature type="chain" id="PRO_5046987292" description="histidine kinase" evidence="8">
    <location>
        <begin position="22"/>
        <end position="1179"/>
    </location>
</feature>
<feature type="modified residue" description="4-aspartylphosphate" evidence="6">
    <location>
        <position position="1104"/>
    </location>
</feature>
<dbReference type="Gene3D" id="2.130.10.10">
    <property type="entry name" value="YVTN repeat-like/Quinoprotein amine dehydrogenase"/>
    <property type="match status" value="3"/>
</dbReference>
<protein>
    <recommendedName>
        <fullName evidence="2">histidine kinase</fullName>
        <ecNumber evidence="2">2.7.13.3</ecNumber>
    </recommendedName>
</protein>
<feature type="domain" description="Response regulatory" evidence="10">
    <location>
        <begin position="1055"/>
        <end position="1169"/>
    </location>
</feature>
<dbReference type="InterPro" id="IPR001789">
    <property type="entry name" value="Sig_transdc_resp-reg_receiver"/>
</dbReference>
<evidence type="ECO:0000256" key="1">
    <source>
        <dbReference type="ARBA" id="ARBA00000085"/>
    </source>
</evidence>
<dbReference type="EC" id="2.7.13.3" evidence="2"/>
<dbReference type="PRINTS" id="PR00344">
    <property type="entry name" value="BCTRLSENSOR"/>
</dbReference>
<dbReference type="SUPFAM" id="SSF55874">
    <property type="entry name" value="ATPase domain of HSP90 chaperone/DNA topoisomerase II/histidine kinase"/>
    <property type="match status" value="1"/>
</dbReference>
<dbReference type="Gene3D" id="2.60.40.10">
    <property type="entry name" value="Immunoglobulins"/>
    <property type="match status" value="1"/>
</dbReference>
<keyword evidence="7" id="KW-0472">Membrane</keyword>
<dbReference type="CDD" id="cd16922">
    <property type="entry name" value="HATPase_EvgS-ArcB-TorS-like"/>
    <property type="match status" value="1"/>
</dbReference>
<dbReference type="InterPro" id="IPR003661">
    <property type="entry name" value="HisK_dim/P_dom"/>
</dbReference>
<dbReference type="InterPro" id="IPR005467">
    <property type="entry name" value="His_kinase_dom"/>
</dbReference>
<evidence type="ECO:0000256" key="4">
    <source>
        <dbReference type="ARBA" id="ARBA00022679"/>
    </source>
</evidence>
<evidence type="ECO:0000259" key="10">
    <source>
        <dbReference type="PROSITE" id="PS50110"/>
    </source>
</evidence>
<keyword evidence="4" id="KW-0808">Transferase</keyword>
<accession>A0ABV4HUF0</accession>
<dbReference type="InterPro" id="IPR011006">
    <property type="entry name" value="CheY-like_superfamily"/>
</dbReference>
<dbReference type="InterPro" id="IPR036097">
    <property type="entry name" value="HisK_dim/P_sf"/>
</dbReference>
<evidence type="ECO:0000256" key="5">
    <source>
        <dbReference type="ARBA" id="ARBA00022777"/>
    </source>
</evidence>
<dbReference type="SMART" id="SM00448">
    <property type="entry name" value="REC"/>
    <property type="match status" value="1"/>
</dbReference>
<dbReference type="PANTHER" id="PTHR43047">
    <property type="entry name" value="TWO-COMPONENT HISTIDINE PROTEIN KINASE"/>
    <property type="match status" value="1"/>
</dbReference>
<comment type="caution">
    <text evidence="11">The sequence shown here is derived from an EMBL/GenBank/DDBJ whole genome shotgun (WGS) entry which is preliminary data.</text>
</comment>
<keyword evidence="8" id="KW-0732">Signal</keyword>
<evidence type="ECO:0000256" key="6">
    <source>
        <dbReference type="PROSITE-ProRule" id="PRU00169"/>
    </source>
</evidence>
<dbReference type="EMBL" id="JBFWIC010000034">
    <property type="protein sequence ID" value="MEZ0476392.1"/>
    <property type="molecule type" value="Genomic_DNA"/>
</dbReference>
<dbReference type="Pfam" id="PF02518">
    <property type="entry name" value="HATPase_c"/>
    <property type="match status" value="1"/>
</dbReference>
<dbReference type="Gene3D" id="1.10.287.130">
    <property type="match status" value="1"/>
</dbReference>
<dbReference type="RefSeq" id="WP_370565258.1">
    <property type="nucleotide sequence ID" value="NZ_JBFWIB010000014.1"/>
</dbReference>
<name>A0ABV4HUF0_9GAMM</name>
<dbReference type="InterPro" id="IPR036890">
    <property type="entry name" value="HATPase_C_sf"/>
</dbReference>
<dbReference type="SUPFAM" id="SSF47384">
    <property type="entry name" value="Homodimeric domain of signal transducing histidine kinase"/>
    <property type="match status" value="1"/>
</dbReference>
<dbReference type="InterPro" id="IPR011110">
    <property type="entry name" value="Reg_prop"/>
</dbReference>
<sequence length="1179" mass="127512">MEIKPVLPGLLALLLALPAAASVPETPRFRAVGVAEGLPSTDILGLARDRTGYLWIATADGLARYDGSGTRVWRHDPDDPDSLGESFVQAVHVDGRDRVWVATGEFGISMLDRDSGGFRHYRKATDPRIDSDNVFSLTHRGDEIWFGTYEGSLHRLSPDGAITVFAHDPDDPASLPPGLVFALAADDAGRLWIGSFGGLAKFEDGKIQRIALPGGQPAPRIFSITVIGPELWIGTAAGVFVGDGDGDWRQPPWSSMFEHPNAVMAIARDVDGGLWIASQRSLWRGLPGQAPRPVALGSAMKQQVLHALVLQDDGALWVPMPGIGLGYLRSDWRQVAQFRGEENGLSDDIYRAVAAAGDGGVWLGGHNGALNWLGVDGTVERFEQAIDDALAGRRIYAAAEDRIGNLWLGLSNGLLRITGAGAVDGWRADDARAPTLPGWTDHLRIAPDGSVWASMQGAGVQQRDPASGAVLTNIPARPETGLNTGDIEDLAIAPDGGVWVAGHEGLSRLDPERAVFTLVEATRGGRVFALAFESADALWLQRMEGLARYQRDDDGWRLTARVGAAEGVPAIGASALRVDGRGRVWLSTLRGLYRWDPQARTLRHYGVQNGFSSQEFVDRALALSERDMLVAAAADGSVIMIDTEAPDPSPSSPTLDFDAFEVRREGRWQAVAQSDRIELASDQREFRIKTRLLAYDDPLANRYWSKLDGIDSDWVSQGASGERVFAGLPAGDYLLHLRGLAAGGALAPGRQLRILVHPPWWKTPWALALFVAASLLLAWWAAAAYRTRLRRRNAWQLVQHKRELAEQASEAKTRFLATLGHEVRTPMTGVLGMSELLLETALDGRQRGYTESIRRAGEHLMRLVNDALDLARIEAGKLQLDPQPFDLRGLLDDVSGLMAPLARQRGLDYREQVVRGVPQWVRGDAGRVRQILLNLLGNAIKFTEQGQVGLRVEPGEGLVRFVVSDTGPGLNAEQKQRLFRRFEQAEGARTAARYGGSGLGLAICQELAAAMEGRIEVDSAPGEGTRFTVALPLPPVTAVPGTSHAQASRTTTGRRLLLVEDDPTVAEVIADLLRMHDHRVTAVAHGLAALTEVARDDFDLALLDLDLPGIDGLALARQLRAQGFERPLVAVTARADAEAEPLARAAGFDAFLRKPVTGTMLATAIEVALDQRDAPVSAA</sequence>
<evidence type="ECO:0000256" key="2">
    <source>
        <dbReference type="ARBA" id="ARBA00012438"/>
    </source>
</evidence>
<keyword evidence="7" id="KW-0812">Transmembrane</keyword>
<evidence type="ECO:0000313" key="11">
    <source>
        <dbReference type="EMBL" id="MEZ0476392.1"/>
    </source>
</evidence>
<gene>
    <name evidence="11" type="ORF">AB6713_17495</name>
</gene>
<evidence type="ECO:0000256" key="3">
    <source>
        <dbReference type="ARBA" id="ARBA00022553"/>
    </source>
</evidence>
<dbReference type="InterPro" id="IPR013783">
    <property type="entry name" value="Ig-like_fold"/>
</dbReference>
<dbReference type="SMART" id="SM00387">
    <property type="entry name" value="HATPase_c"/>
    <property type="match status" value="1"/>
</dbReference>
<feature type="transmembrane region" description="Helical" evidence="7">
    <location>
        <begin position="765"/>
        <end position="785"/>
    </location>
</feature>
<proteinExistence type="predicted"/>
<dbReference type="Pfam" id="PF07494">
    <property type="entry name" value="Reg_prop"/>
    <property type="match status" value="2"/>
</dbReference>
<keyword evidence="12" id="KW-1185">Reference proteome</keyword>
<keyword evidence="3 6" id="KW-0597">Phosphoprotein</keyword>
<keyword evidence="7" id="KW-1133">Transmembrane helix</keyword>
<keyword evidence="11" id="KW-0067">ATP-binding</keyword>
<evidence type="ECO:0000313" key="12">
    <source>
        <dbReference type="Proteomes" id="UP001566331"/>
    </source>
</evidence>
<comment type="catalytic activity">
    <reaction evidence="1">
        <text>ATP + protein L-histidine = ADP + protein N-phospho-L-histidine.</text>
        <dbReference type="EC" id="2.7.13.3"/>
    </reaction>
</comment>
<dbReference type="PROSITE" id="PS50110">
    <property type="entry name" value="RESPONSE_REGULATORY"/>
    <property type="match status" value="1"/>
</dbReference>
<dbReference type="GO" id="GO:0005524">
    <property type="term" value="F:ATP binding"/>
    <property type="evidence" value="ECO:0007669"/>
    <property type="project" value="UniProtKB-KW"/>
</dbReference>
<evidence type="ECO:0000256" key="8">
    <source>
        <dbReference type="SAM" id="SignalP"/>
    </source>
</evidence>
<dbReference type="Proteomes" id="UP001566331">
    <property type="component" value="Unassembled WGS sequence"/>
</dbReference>
<keyword evidence="5" id="KW-0418">Kinase</keyword>
<evidence type="ECO:0000256" key="7">
    <source>
        <dbReference type="SAM" id="Phobius"/>
    </source>
</evidence>
<dbReference type="Gene3D" id="3.40.50.2300">
    <property type="match status" value="1"/>
</dbReference>
<reference evidence="11 12" key="1">
    <citation type="submission" date="2024-07" db="EMBL/GenBank/DDBJ databases">
        <title>Luteimonas salilacus sp. nov., isolated from the shore soil of Salt Lake in Tibet of China.</title>
        <authorList>
            <person name="Zhang X."/>
            <person name="Li A."/>
        </authorList>
    </citation>
    <scope>NUCLEOTIDE SEQUENCE [LARGE SCALE GENOMIC DNA]</scope>
    <source>
        <strain evidence="11 12">B3-2-R+30</strain>
    </source>
</reference>
<organism evidence="11 12">
    <name type="scientific">Luteimonas salinilitoris</name>
    <dbReference type="NCBI Taxonomy" id="3237697"/>
    <lineage>
        <taxon>Bacteria</taxon>
        <taxon>Pseudomonadati</taxon>
        <taxon>Pseudomonadota</taxon>
        <taxon>Gammaproteobacteria</taxon>
        <taxon>Lysobacterales</taxon>
        <taxon>Lysobacteraceae</taxon>
        <taxon>Luteimonas</taxon>
    </lineage>
</organism>
<dbReference type="Gene3D" id="3.30.565.10">
    <property type="entry name" value="Histidine kinase-like ATPase, C-terminal domain"/>
    <property type="match status" value="1"/>
</dbReference>
<keyword evidence="11" id="KW-0547">Nucleotide-binding</keyword>
<dbReference type="CDD" id="cd17546">
    <property type="entry name" value="REC_hyHK_CKI1_RcsC-like"/>
    <property type="match status" value="1"/>
</dbReference>
<dbReference type="InterPro" id="IPR015943">
    <property type="entry name" value="WD40/YVTN_repeat-like_dom_sf"/>
</dbReference>
<dbReference type="SUPFAM" id="SSF63829">
    <property type="entry name" value="Calcium-dependent phosphotriesterase"/>
    <property type="match status" value="2"/>
</dbReference>
<evidence type="ECO:0000259" key="9">
    <source>
        <dbReference type="PROSITE" id="PS50109"/>
    </source>
</evidence>
<dbReference type="Pfam" id="PF00512">
    <property type="entry name" value="HisKA"/>
    <property type="match status" value="1"/>
</dbReference>
<dbReference type="PROSITE" id="PS50109">
    <property type="entry name" value="HIS_KIN"/>
    <property type="match status" value="1"/>
</dbReference>
<dbReference type="InterPro" id="IPR003594">
    <property type="entry name" value="HATPase_dom"/>
</dbReference>
<dbReference type="SUPFAM" id="SSF52172">
    <property type="entry name" value="CheY-like"/>
    <property type="match status" value="1"/>
</dbReference>
<dbReference type="CDD" id="cd00082">
    <property type="entry name" value="HisKA"/>
    <property type="match status" value="1"/>
</dbReference>
<feature type="domain" description="Histidine kinase" evidence="9">
    <location>
        <begin position="818"/>
        <end position="1035"/>
    </location>
</feature>
<dbReference type="Pfam" id="PF00072">
    <property type="entry name" value="Response_reg"/>
    <property type="match status" value="1"/>
</dbReference>
<feature type="signal peptide" evidence="8">
    <location>
        <begin position="1"/>
        <end position="21"/>
    </location>
</feature>
<dbReference type="PANTHER" id="PTHR43047:SF72">
    <property type="entry name" value="OSMOSENSING HISTIDINE PROTEIN KINASE SLN1"/>
    <property type="match status" value="1"/>
</dbReference>
<dbReference type="SMART" id="SM00388">
    <property type="entry name" value="HisKA"/>
    <property type="match status" value="1"/>
</dbReference>